<dbReference type="AlphaFoldDB" id="A0A2G5B2L4"/>
<dbReference type="InterPro" id="IPR029164">
    <property type="entry name" value="PIG-Y"/>
</dbReference>
<evidence type="ECO:0000313" key="3">
    <source>
        <dbReference type="Proteomes" id="UP000242474"/>
    </source>
</evidence>
<feature type="transmembrane region" description="Helical" evidence="1">
    <location>
        <begin position="13"/>
        <end position="34"/>
    </location>
</feature>
<sequence length="84" mass="9663">MQLAVNEPDDTPIYGYALLLLTSLVFVSSMYSLVVSKFMPYTGIAFLDAVKDDRYFCLLMPITCLSFTFAVFLNWLGMKFFRHN</sequence>
<dbReference type="EMBL" id="KZ303542">
    <property type="protein sequence ID" value="PIA13263.1"/>
    <property type="molecule type" value="Genomic_DNA"/>
</dbReference>
<dbReference type="Proteomes" id="UP000242474">
    <property type="component" value="Unassembled WGS sequence"/>
</dbReference>
<dbReference type="OrthoDB" id="2157498at2759"/>
<name>A0A2G5B2L4_COERN</name>
<organism evidence="2 3">
    <name type="scientific">Coemansia reversa (strain ATCC 12441 / NRRL 1564)</name>
    <dbReference type="NCBI Taxonomy" id="763665"/>
    <lineage>
        <taxon>Eukaryota</taxon>
        <taxon>Fungi</taxon>
        <taxon>Fungi incertae sedis</taxon>
        <taxon>Zoopagomycota</taxon>
        <taxon>Kickxellomycotina</taxon>
        <taxon>Kickxellomycetes</taxon>
        <taxon>Kickxellales</taxon>
        <taxon>Kickxellaceae</taxon>
        <taxon>Coemansia</taxon>
    </lineage>
</organism>
<feature type="transmembrane region" description="Helical" evidence="1">
    <location>
        <begin position="55"/>
        <end position="76"/>
    </location>
</feature>
<keyword evidence="3" id="KW-1185">Reference proteome</keyword>
<gene>
    <name evidence="2" type="ORF">COEREDRAFT_49559</name>
</gene>
<accession>A0A2G5B2L4</accession>
<dbReference type="PANTHER" id="PTHR36485:SF1">
    <property type="entry name" value="TRANSMEMBRANE PROTEIN"/>
    <property type="match status" value="1"/>
</dbReference>
<dbReference type="STRING" id="763665.A0A2G5B2L4"/>
<evidence type="ECO:0000256" key="1">
    <source>
        <dbReference type="SAM" id="Phobius"/>
    </source>
</evidence>
<proteinExistence type="predicted"/>
<keyword evidence="1" id="KW-0472">Membrane</keyword>
<dbReference type="Pfam" id="PF15159">
    <property type="entry name" value="PIG-Y"/>
    <property type="match status" value="1"/>
</dbReference>
<evidence type="ECO:0000313" key="2">
    <source>
        <dbReference type="EMBL" id="PIA13263.1"/>
    </source>
</evidence>
<protein>
    <submittedName>
        <fullName evidence="2">Uncharacterized protein</fullName>
    </submittedName>
</protein>
<dbReference type="PANTHER" id="PTHR36485">
    <property type="entry name" value="OS01G0939000 PROTEIN"/>
    <property type="match status" value="1"/>
</dbReference>
<reference evidence="2 3" key="1">
    <citation type="journal article" date="2015" name="Genome Biol. Evol.">
        <title>Phylogenomic analyses indicate that early fungi evolved digesting cell walls of algal ancestors of land plants.</title>
        <authorList>
            <person name="Chang Y."/>
            <person name="Wang S."/>
            <person name="Sekimoto S."/>
            <person name="Aerts A.L."/>
            <person name="Choi C."/>
            <person name="Clum A."/>
            <person name="LaButti K.M."/>
            <person name="Lindquist E.A."/>
            <person name="Yee Ngan C."/>
            <person name="Ohm R.A."/>
            <person name="Salamov A.A."/>
            <person name="Grigoriev I.V."/>
            <person name="Spatafora J.W."/>
            <person name="Berbee M.L."/>
        </authorList>
    </citation>
    <scope>NUCLEOTIDE SEQUENCE [LARGE SCALE GENOMIC DNA]</scope>
    <source>
        <strain evidence="2 3">NRRL 1564</strain>
    </source>
</reference>
<keyword evidence="1" id="KW-1133">Transmembrane helix</keyword>
<keyword evidence="1" id="KW-0812">Transmembrane</keyword>